<dbReference type="Proteomes" id="UP001597045">
    <property type="component" value="Unassembled WGS sequence"/>
</dbReference>
<keyword evidence="3" id="KW-0479">Metal-binding</keyword>
<dbReference type="PANTHER" id="PTHR43409:SF7">
    <property type="entry name" value="BLL1977 PROTEIN"/>
    <property type="match status" value="1"/>
</dbReference>
<keyword evidence="5" id="KW-0411">Iron-sulfur</keyword>
<dbReference type="SFLD" id="SFLDS00029">
    <property type="entry name" value="Radical_SAM"/>
    <property type="match status" value="1"/>
</dbReference>
<protein>
    <submittedName>
        <fullName evidence="6">Radical SAM protein</fullName>
    </submittedName>
</protein>
<name>A0ABW3MK62_9PSEU</name>
<proteinExistence type="predicted"/>
<reference evidence="7" key="1">
    <citation type="journal article" date="2019" name="Int. J. Syst. Evol. Microbiol.">
        <title>The Global Catalogue of Microorganisms (GCM) 10K type strain sequencing project: providing services to taxonomists for standard genome sequencing and annotation.</title>
        <authorList>
            <consortium name="The Broad Institute Genomics Platform"/>
            <consortium name="The Broad Institute Genome Sequencing Center for Infectious Disease"/>
            <person name="Wu L."/>
            <person name="Ma J."/>
        </authorList>
    </citation>
    <scope>NUCLEOTIDE SEQUENCE [LARGE SCALE GENOMIC DNA]</scope>
    <source>
        <strain evidence="7">JCM 31486</strain>
    </source>
</reference>
<dbReference type="InterPro" id="IPR007197">
    <property type="entry name" value="rSAM"/>
</dbReference>
<dbReference type="SFLD" id="SFLDG01082">
    <property type="entry name" value="B12-binding_domain_containing"/>
    <property type="match status" value="1"/>
</dbReference>
<evidence type="ECO:0000256" key="4">
    <source>
        <dbReference type="ARBA" id="ARBA00023004"/>
    </source>
</evidence>
<organism evidence="6 7">
    <name type="scientific">Kibdelosporangium lantanae</name>
    <dbReference type="NCBI Taxonomy" id="1497396"/>
    <lineage>
        <taxon>Bacteria</taxon>
        <taxon>Bacillati</taxon>
        <taxon>Actinomycetota</taxon>
        <taxon>Actinomycetes</taxon>
        <taxon>Pseudonocardiales</taxon>
        <taxon>Pseudonocardiaceae</taxon>
        <taxon>Kibdelosporangium</taxon>
    </lineage>
</organism>
<sequence length="218" mass="24456">MRVGILDILGSPARRPVDVAYQLLITKQYASITPQAISVWCRRAGHETFYATYYGIGQPHRLLPMDLDVVLICCYTQVSHIAYALAKLYRAAGVRTVVGGPHARAFPVDCLRFFDLVVRECDPPLVADILAGQFDRGSIISADQPFDDVPTVEERMPEIRASAFFWGRKPLLLSAVPMLASMGCPYRCDFCIDWSSTYRQLPTDRLSADLRYLATHQP</sequence>
<dbReference type="EMBL" id="JBHTIS010002196">
    <property type="protein sequence ID" value="MFD1049465.1"/>
    <property type="molecule type" value="Genomic_DNA"/>
</dbReference>
<keyword evidence="2" id="KW-0949">S-adenosyl-L-methionine</keyword>
<keyword evidence="4" id="KW-0408">Iron</keyword>
<feature type="non-terminal residue" evidence="6">
    <location>
        <position position="218"/>
    </location>
</feature>
<evidence type="ECO:0000313" key="7">
    <source>
        <dbReference type="Proteomes" id="UP001597045"/>
    </source>
</evidence>
<evidence type="ECO:0000256" key="1">
    <source>
        <dbReference type="ARBA" id="ARBA00001966"/>
    </source>
</evidence>
<dbReference type="InterPro" id="IPR051198">
    <property type="entry name" value="BchE-like"/>
</dbReference>
<comment type="caution">
    <text evidence="6">The sequence shown here is derived from an EMBL/GenBank/DDBJ whole genome shotgun (WGS) entry which is preliminary data.</text>
</comment>
<evidence type="ECO:0000313" key="6">
    <source>
        <dbReference type="EMBL" id="MFD1049465.1"/>
    </source>
</evidence>
<comment type="cofactor">
    <cofactor evidence="1">
        <name>[4Fe-4S] cluster</name>
        <dbReference type="ChEBI" id="CHEBI:49883"/>
    </cofactor>
</comment>
<evidence type="ECO:0000256" key="3">
    <source>
        <dbReference type="ARBA" id="ARBA00022723"/>
    </source>
</evidence>
<gene>
    <name evidence="6" type="ORF">ACFQ1S_29995</name>
</gene>
<dbReference type="Gene3D" id="3.40.50.280">
    <property type="entry name" value="Cobalamin-binding domain"/>
    <property type="match status" value="1"/>
</dbReference>
<dbReference type="PANTHER" id="PTHR43409">
    <property type="entry name" value="ANAEROBIC MAGNESIUM-PROTOPORPHYRIN IX MONOMETHYL ESTER CYCLASE-RELATED"/>
    <property type="match status" value="1"/>
</dbReference>
<evidence type="ECO:0000256" key="2">
    <source>
        <dbReference type="ARBA" id="ARBA00022691"/>
    </source>
</evidence>
<keyword evidence="7" id="KW-1185">Reference proteome</keyword>
<accession>A0ABW3MK62</accession>
<evidence type="ECO:0000256" key="5">
    <source>
        <dbReference type="ARBA" id="ARBA00023014"/>
    </source>
</evidence>